<keyword evidence="7 15" id="KW-0808">Transferase</keyword>
<evidence type="ECO:0000256" key="6">
    <source>
        <dbReference type="ARBA" id="ARBA00022605"/>
    </source>
</evidence>
<dbReference type="UniPathway" id="UPA00034">
    <property type="reaction ID" value="UER00015"/>
</dbReference>
<keyword evidence="6 16" id="KW-0028">Amino-acid biosynthesis</keyword>
<proteinExistence type="inferred from homology"/>
<feature type="binding site" evidence="14">
    <location>
        <begin position="209"/>
        <end position="210"/>
    </location>
    <ligand>
        <name>ATP</name>
        <dbReference type="ChEBI" id="CHEBI:30616"/>
    </ligand>
</feature>
<evidence type="ECO:0000256" key="3">
    <source>
        <dbReference type="ARBA" id="ARBA00004986"/>
    </source>
</evidence>
<evidence type="ECO:0000256" key="11">
    <source>
        <dbReference type="ARBA" id="ARBA00022915"/>
    </source>
</evidence>
<evidence type="ECO:0000256" key="9">
    <source>
        <dbReference type="ARBA" id="ARBA00022777"/>
    </source>
</evidence>
<protein>
    <recommendedName>
        <fullName evidence="15">Aspartokinase</fullName>
        <ecNumber evidence="15">2.7.2.4</ecNumber>
    </recommendedName>
</protein>
<comment type="pathway">
    <text evidence="2 16">Amino-acid biosynthesis; L-lysine biosynthesis via DAP pathway; (S)-tetrahydrodipicolinate from L-aspartate: step 1/4.</text>
</comment>
<evidence type="ECO:0000256" key="13">
    <source>
        <dbReference type="ARBA" id="ARBA00047872"/>
    </source>
</evidence>
<dbReference type="Proteomes" id="UP000287756">
    <property type="component" value="Chromosome"/>
</dbReference>
<evidence type="ECO:0000256" key="8">
    <source>
        <dbReference type="ARBA" id="ARBA00022741"/>
    </source>
</evidence>
<evidence type="ECO:0000313" key="18">
    <source>
        <dbReference type="EMBL" id="QAS54433.1"/>
    </source>
</evidence>
<dbReference type="SUPFAM" id="SSF53633">
    <property type="entry name" value="Carbamate kinase-like"/>
    <property type="match status" value="1"/>
</dbReference>
<comment type="pathway">
    <text evidence="3 16">Amino-acid biosynthesis; L-methionine biosynthesis via de novo pathway; L-homoserine from L-aspartate: step 1/3.</text>
</comment>
<comment type="similarity">
    <text evidence="5 15">Belongs to the aspartokinase family.</text>
</comment>
<dbReference type="NCBIfam" id="TIGR00657">
    <property type="entry name" value="asp_kinases"/>
    <property type="match status" value="1"/>
</dbReference>
<dbReference type="Gene3D" id="3.40.1160.10">
    <property type="entry name" value="Acetylglutamate kinase-like"/>
    <property type="match status" value="1"/>
</dbReference>
<organism evidence="18 19">
    <name type="scientific">Halobacillus litoralis</name>
    <dbReference type="NCBI Taxonomy" id="45668"/>
    <lineage>
        <taxon>Bacteria</taxon>
        <taxon>Bacillati</taxon>
        <taxon>Bacillota</taxon>
        <taxon>Bacilli</taxon>
        <taxon>Bacillales</taxon>
        <taxon>Bacillaceae</taxon>
        <taxon>Halobacillus</taxon>
    </lineage>
</organism>
<dbReference type="GO" id="GO:0004072">
    <property type="term" value="F:aspartate kinase activity"/>
    <property type="evidence" value="ECO:0007669"/>
    <property type="project" value="UniProtKB-EC"/>
</dbReference>
<keyword evidence="12" id="KW-0457">Lysine biosynthesis</keyword>
<dbReference type="PIRSF" id="PIRSF000726">
    <property type="entry name" value="Asp_kin"/>
    <property type="match status" value="1"/>
</dbReference>
<evidence type="ECO:0000259" key="17">
    <source>
        <dbReference type="Pfam" id="PF00696"/>
    </source>
</evidence>
<dbReference type="GO" id="GO:0005829">
    <property type="term" value="C:cytosol"/>
    <property type="evidence" value="ECO:0007669"/>
    <property type="project" value="TreeGrafter"/>
</dbReference>
<evidence type="ECO:0000256" key="4">
    <source>
        <dbReference type="ARBA" id="ARBA00005139"/>
    </source>
</evidence>
<dbReference type="InterPro" id="IPR001048">
    <property type="entry name" value="Asp/Glu/Uridylate_kinase"/>
</dbReference>
<dbReference type="UniPathway" id="UPA00050">
    <property type="reaction ID" value="UER00461"/>
</dbReference>
<feature type="binding site" evidence="14">
    <location>
        <position position="47"/>
    </location>
    <ligand>
        <name>substrate</name>
    </ligand>
</feature>
<keyword evidence="8 14" id="KW-0547">Nucleotide-binding</keyword>
<comment type="catalytic activity">
    <reaction evidence="13 15">
        <text>L-aspartate + ATP = 4-phospho-L-aspartate + ADP</text>
        <dbReference type="Rhea" id="RHEA:23776"/>
        <dbReference type="ChEBI" id="CHEBI:29991"/>
        <dbReference type="ChEBI" id="CHEBI:30616"/>
        <dbReference type="ChEBI" id="CHEBI:57535"/>
        <dbReference type="ChEBI" id="CHEBI:456216"/>
        <dbReference type="EC" id="2.7.2.4"/>
    </reaction>
</comment>
<reference evidence="18 19" key="1">
    <citation type="submission" date="2018-01" db="EMBL/GenBank/DDBJ databases">
        <title>The whole genome sequencing and assembly of Halobacillus litoralis ERB031 strain.</title>
        <authorList>
            <person name="Lee S.-J."/>
            <person name="Park M.-K."/>
            <person name="Kim J.-Y."/>
            <person name="Lee Y.-J."/>
            <person name="Yi H."/>
            <person name="Bahn Y.-S."/>
            <person name="Kim J.F."/>
            <person name="Lee D.-W."/>
        </authorList>
    </citation>
    <scope>NUCLEOTIDE SEQUENCE [LARGE SCALE GENOMIC DNA]</scope>
    <source>
        <strain evidence="18 19">ERB 031</strain>
    </source>
</reference>
<evidence type="ECO:0000256" key="14">
    <source>
        <dbReference type="PIRSR" id="PIRSR000726-1"/>
    </source>
</evidence>
<accession>A0A410MIB5</accession>
<feature type="domain" description="Aspartate/glutamate/uridylate kinase" evidence="17">
    <location>
        <begin position="3"/>
        <end position="230"/>
    </location>
</feature>
<dbReference type="AlphaFoldDB" id="A0A410MIB5"/>
<dbReference type="InterPro" id="IPR005260">
    <property type="entry name" value="Asp_kin_monofn"/>
</dbReference>
<dbReference type="GO" id="GO:0009088">
    <property type="term" value="P:threonine biosynthetic process"/>
    <property type="evidence" value="ECO:0007669"/>
    <property type="project" value="UniProtKB-UniPathway"/>
</dbReference>
<feature type="binding site" evidence="14">
    <location>
        <begin position="7"/>
        <end position="10"/>
    </location>
    <ligand>
        <name>ATP</name>
        <dbReference type="ChEBI" id="CHEBI:30616"/>
    </ligand>
</feature>
<dbReference type="NCBIfam" id="NF005155">
    <property type="entry name" value="PRK06635.1-4"/>
    <property type="match status" value="1"/>
</dbReference>
<dbReference type="GO" id="GO:0009089">
    <property type="term" value="P:lysine biosynthetic process via diaminopimelate"/>
    <property type="evidence" value="ECO:0007669"/>
    <property type="project" value="UniProtKB-UniPathway"/>
</dbReference>
<dbReference type="InterPro" id="IPR018042">
    <property type="entry name" value="Aspartate_kinase_CS"/>
</dbReference>
<dbReference type="PANTHER" id="PTHR21499:SF68">
    <property type="entry name" value="ASPARTOKINASE 2"/>
    <property type="match status" value="1"/>
</dbReference>
<evidence type="ECO:0000256" key="5">
    <source>
        <dbReference type="ARBA" id="ARBA00010122"/>
    </source>
</evidence>
<dbReference type="Pfam" id="PF00696">
    <property type="entry name" value="AA_kinase"/>
    <property type="match status" value="1"/>
</dbReference>
<dbReference type="EC" id="2.7.2.4" evidence="15"/>
<dbReference type="FunFam" id="3.40.1160.10:FF:000002">
    <property type="entry name" value="Aspartokinase"/>
    <property type="match status" value="1"/>
</dbReference>
<feature type="binding site" evidence="14">
    <location>
        <position position="179"/>
    </location>
    <ligand>
        <name>ATP</name>
        <dbReference type="ChEBI" id="CHEBI:30616"/>
    </ligand>
</feature>
<gene>
    <name evidence="18" type="ORF">HLI_20530</name>
</gene>
<evidence type="ECO:0000256" key="7">
    <source>
        <dbReference type="ARBA" id="ARBA00022679"/>
    </source>
</evidence>
<evidence type="ECO:0000256" key="10">
    <source>
        <dbReference type="ARBA" id="ARBA00022840"/>
    </source>
</evidence>
<comment type="function">
    <text evidence="1">Catalyzes the phosphorylation of the beta-carboxyl group of aspartic acid with ATP to yield 4-phospho-L-aspartate, which is involved in the branched biosynthetic pathway leading to the biosynthesis of amino acids threonine, isoleucine and methionine.</text>
</comment>
<evidence type="ECO:0000313" key="19">
    <source>
        <dbReference type="Proteomes" id="UP000287756"/>
    </source>
</evidence>
<dbReference type="OrthoDB" id="9799110at2"/>
<dbReference type="KEGG" id="hli:HLI_20530"/>
<dbReference type="InterPro" id="IPR036393">
    <property type="entry name" value="AceGlu_kinase-like_sf"/>
</dbReference>
<comment type="pathway">
    <text evidence="4 16">Amino-acid biosynthesis; L-threonine biosynthesis; L-threonine from L-aspartate: step 1/5.</text>
</comment>
<dbReference type="GO" id="GO:0019877">
    <property type="term" value="P:diaminopimelate biosynthetic process"/>
    <property type="evidence" value="ECO:0007669"/>
    <property type="project" value="UniProtKB-KW"/>
</dbReference>
<evidence type="ECO:0000256" key="2">
    <source>
        <dbReference type="ARBA" id="ARBA00004766"/>
    </source>
</evidence>
<evidence type="ECO:0000256" key="12">
    <source>
        <dbReference type="ARBA" id="ARBA00023154"/>
    </source>
</evidence>
<evidence type="ECO:0000256" key="16">
    <source>
        <dbReference type="RuleBase" id="RU004249"/>
    </source>
</evidence>
<dbReference type="PROSITE" id="PS00324">
    <property type="entry name" value="ASPARTOKINASE"/>
    <property type="match status" value="1"/>
</dbReference>
<dbReference type="RefSeq" id="WP_128526695.1">
    <property type="nucleotide sequence ID" value="NZ_CP026118.1"/>
</dbReference>
<evidence type="ECO:0000256" key="1">
    <source>
        <dbReference type="ARBA" id="ARBA00003121"/>
    </source>
</evidence>
<evidence type="ECO:0000256" key="15">
    <source>
        <dbReference type="RuleBase" id="RU003448"/>
    </source>
</evidence>
<dbReference type="CDD" id="cd04246">
    <property type="entry name" value="AAK_AK-DapG-like"/>
    <property type="match status" value="1"/>
</dbReference>
<sequence>MAIVVQKYGGSSLGTTEKIQNVTERIIEEKEKGQQVVVVVSAMGDATNHLVQSARDISLHPDARDMDLLISTGEQVTSSLMSLALKERGADAISMTGWQAGIQTEESFGNAAISSIDLTRIHQHLQKGKIVVVAGFQGCTSSGEICTLGRGGSDTTAAALAAELKAIRCDIFTDVDGVYTADPRVMKNARKLPSMNYEGLLNLAKMGAKVIHPRAVQHAKEHQVPLVVRSSFNKEEGTSIHHHHSVRDDSSAIGLTFEEGLSRVRLYSSDGEPLKSSALLQLLKKEEVTIKGNQVEADGSFTVILRNEDLYQTLSCFNRNKEKIGIGRMNHSTGLAAAHLVFIDEQSADQFKSRLSMPTELTNTDLWPFSSRPEVYSVLVDEKQAGRTCQILHDSCVESCLDLQAHIN</sequence>
<feature type="binding site" evidence="14">
    <location>
        <begin position="173"/>
        <end position="174"/>
    </location>
    <ligand>
        <name>ATP</name>
        <dbReference type="ChEBI" id="CHEBI:30616"/>
    </ligand>
</feature>
<name>A0A410MIB5_9BACI</name>
<keyword evidence="11" id="KW-0220">Diaminopimelate biosynthesis</keyword>
<keyword evidence="9 15" id="KW-0418">Kinase</keyword>
<dbReference type="UniPathway" id="UPA00051">
    <property type="reaction ID" value="UER00462"/>
</dbReference>
<feature type="binding site" evidence="14">
    <location>
        <position position="184"/>
    </location>
    <ligand>
        <name>ATP</name>
        <dbReference type="ChEBI" id="CHEBI:30616"/>
    </ligand>
</feature>
<dbReference type="PANTHER" id="PTHR21499">
    <property type="entry name" value="ASPARTATE KINASE"/>
    <property type="match status" value="1"/>
</dbReference>
<dbReference type="EMBL" id="CP026118">
    <property type="protein sequence ID" value="QAS54433.1"/>
    <property type="molecule type" value="Genomic_DNA"/>
</dbReference>
<keyword evidence="10 14" id="KW-0067">ATP-binding</keyword>
<feature type="binding site" evidence="14">
    <location>
        <position position="74"/>
    </location>
    <ligand>
        <name>substrate</name>
    </ligand>
</feature>
<dbReference type="GO" id="GO:0009090">
    <property type="term" value="P:homoserine biosynthetic process"/>
    <property type="evidence" value="ECO:0007669"/>
    <property type="project" value="TreeGrafter"/>
</dbReference>
<dbReference type="InterPro" id="IPR001341">
    <property type="entry name" value="Asp_kinase"/>
</dbReference>
<dbReference type="GO" id="GO:0005524">
    <property type="term" value="F:ATP binding"/>
    <property type="evidence" value="ECO:0007669"/>
    <property type="project" value="UniProtKB-KW"/>
</dbReference>